<keyword evidence="3" id="KW-1185">Reference proteome</keyword>
<comment type="caution">
    <text evidence="2">The sequence shown here is derived from an EMBL/GenBank/DDBJ whole genome shotgun (WGS) entry which is preliminary data.</text>
</comment>
<dbReference type="InterPro" id="IPR016181">
    <property type="entry name" value="Acyl_CoA_acyltransferase"/>
</dbReference>
<dbReference type="PROSITE" id="PS51186">
    <property type="entry name" value="GNAT"/>
    <property type="match status" value="1"/>
</dbReference>
<dbReference type="Gene3D" id="3.40.630.30">
    <property type="match status" value="1"/>
</dbReference>
<dbReference type="GO" id="GO:0016747">
    <property type="term" value="F:acyltransferase activity, transferring groups other than amino-acyl groups"/>
    <property type="evidence" value="ECO:0007669"/>
    <property type="project" value="InterPro"/>
</dbReference>
<dbReference type="Proteomes" id="UP000635245">
    <property type="component" value="Unassembled WGS sequence"/>
</dbReference>
<proteinExistence type="predicted"/>
<dbReference type="EMBL" id="JAENJH010000001">
    <property type="protein sequence ID" value="MBK1783621.1"/>
    <property type="molecule type" value="Genomic_DNA"/>
</dbReference>
<dbReference type="SUPFAM" id="SSF55729">
    <property type="entry name" value="Acyl-CoA N-acyltransferases (Nat)"/>
    <property type="match status" value="1"/>
</dbReference>
<dbReference type="Pfam" id="PF13508">
    <property type="entry name" value="Acetyltransf_7"/>
    <property type="match status" value="1"/>
</dbReference>
<evidence type="ECO:0000313" key="2">
    <source>
        <dbReference type="EMBL" id="MBK1783621.1"/>
    </source>
</evidence>
<reference evidence="2" key="1">
    <citation type="submission" date="2020-12" db="EMBL/GenBank/DDBJ databases">
        <title>Prauserella sp. ASG 168, a novel actinomycete isolated from cave rock.</title>
        <authorList>
            <person name="Suriyachadkun C."/>
        </authorList>
    </citation>
    <scope>NUCLEOTIDE SEQUENCE</scope>
    <source>
        <strain evidence="2">ASG 168</strain>
    </source>
</reference>
<gene>
    <name evidence="2" type="ORF">JHE00_04720</name>
</gene>
<feature type="domain" description="N-acetyltransferase" evidence="1">
    <location>
        <begin position="71"/>
        <end position="203"/>
    </location>
</feature>
<sequence>MAMGLADAVESPGGLRVEIGTPERHAEVIALRSDPPTLRRLADEVVTARRISWLTVPTTRPAEALAELRERGLDVLDRPEWLMTTDLHDQSTAVAAPEGYAVRTTRDGAVARAEVRYASGALAARGTIAVRGTDAVAHGIATDAAHRRRGLGRVVMGALTREATRRGASAGLLVSSADGRHLYRSLGWTERASVVIGRTPARR</sequence>
<dbReference type="InterPro" id="IPR000182">
    <property type="entry name" value="GNAT_dom"/>
</dbReference>
<evidence type="ECO:0000259" key="1">
    <source>
        <dbReference type="PROSITE" id="PS51186"/>
    </source>
</evidence>
<evidence type="ECO:0000313" key="3">
    <source>
        <dbReference type="Proteomes" id="UP000635245"/>
    </source>
</evidence>
<accession>A0A934QN20</accession>
<organism evidence="2 3">
    <name type="scientific">Prauserella cavernicola</name>
    <dbReference type="NCBI Taxonomy" id="2800127"/>
    <lineage>
        <taxon>Bacteria</taxon>
        <taxon>Bacillati</taxon>
        <taxon>Actinomycetota</taxon>
        <taxon>Actinomycetes</taxon>
        <taxon>Pseudonocardiales</taxon>
        <taxon>Pseudonocardiaceae</taxon>
        <taxon>Prauserella</taxon>
    </lineage>
</organism>
<name>A0A934QN20_9PSEU</name>
<protein>
    <submittedName>
        <fullName evidence="2">GNAT family N-acetyltransferase</fullName>
    </submittedName>
</protein>
<dbReference type="AlphaFoldDB" id="A0A934QN20"/>